<dbReference type="Proteomes" id="UP000292082">
    <property type="component" value="Unassembled WGS sequence"/>
</dbReference>
<evidence type="ECO:0000256" key="1">
    <source>
        <dbReference type="SAM" id="Phobius"/>
    </source>
</evidence>
<name>A0A4Q9Q7R9_9APHY</name>
<protein>
    <submittedName>
        <fullName evidence="2">Uncharacterized protein</fullName>
    </submittedName>
</protein>
<proteinExistence type="predicted"/>
<keyword evidence="3" id="KW-1185">Reference proteome</keyword>
<keyword evidence="1" id="KW-0812">Transmembrane</keyword>
<dbReference type="EMBL" id="ML145091">
    <property type="protein sequence ID" value="TBU63031.1"/>
    <property type="molecule type" value="Genomic_DNA"/>
</dbReference>
<accession>A0A4Q9Q7R9</accession>
<evidence type="ECO:0000313" key="3">
    <source>
        <dbReference type="Proteomes" id="UP000292082"/>
    </source>
</evidence>
<sequence length="140" mass="15637">MLHFVGRLGQPTLHQQHSVFCVQGKRLRFRSSSKTCFEAAGNPSPVLAASRLGALLSIFAPYRSISCKGNNKVVFGTTLVFYRLVTCVLLVVFGCAGSFRFDHRSRRRRHIVGIAQRSCYVRYRHVTFGGPNICSVVSPF</sequence>
<keyword evidence="1" id="KW-0472">Membrane</keyword>
<gene>
    <name evidence="2" type="ORF">BD310DRAFT_917668</name>
</gene>
<dbReference type="AlphaFoldDB" id="A0A4Q9Q7R9"/>
<keyword evidence="1" id="KW-1133">Transmembrane helix</keyword>
<reference evidence="2 3" key="1">
    <citation type="submission" date="2019-01" db="EMBL/GenBank/DDBJ databases">
        <title>Draft genome sequences of three monokaryotic isolates of the white-rot basidiomycete fungus Dichomitus squalens.</title>
        <authorList>
            <consortium name="DOE Joint Genome Institute"/>
            <person name="Lopez S.C."/>
            <person name="Andreopoulos B."/>
            <person name="Pangilinan J."/>
            <person name="Lipzen A."/>
            <person name="Riley R."/>
            <person name="Ahrendt S."/>
            <person name="Ng V."/>
            <person name="Barry K."/>
            <person name="Daum C."/>
            <person name="Grigoriev I.V."/>
            <person name="Hilden K.S."/>
            <person name="Makela M.R."/>
            <person name="de Vries R.P."/>
        </authorList>
    </citation>
    <scope>NUCLEOTIDE SEQUENCE [LARGE SCALE GENOMIC DNA]</scope>
    <source>
        <strain evidence="2 3">CBS 464.89</strain>
    </source>
</reference>
<organism evidence="2 3">
    <name type="scientific">Dichomitus squalens</name>
    <dbReference type="NCBI Taxonomy" id="114155"/>
    <lineage>
        <taxon>Eukaryota</taxon>
        <taxon>Fungi</taxon>
        <taxon>Dikarya</taxon>
        <taxon>Basidiomycota</taxon>
        <taxon>Agaricomycotina</taxon>
        <taxon>Agaricomycetes</taxon>
        <taxon>Polyporales</taxon>
        <taxon>Polyporaceae</taxon>
        <taxon>Dichomitus</taxon>
    </lineage>
</organism>
<evidence type="ECO:0000313" key="2">
    <source>
        <dbReference type="EMBL" id="TBU63031.1"/>
    </source>
</evidence>
<feature type="transmembrane region" description="Helical" evidence="1">
    <location>
        <begin position="80"/>
        <end position="99"/>
    </location>
</feature>